<sequence length="344" mass="37960">MMGIRRKQIIQIAATYIGTVVGAGFATGREIVEFFTVHGSAGFLGILISGFLFIYLGTKIMLLARTIGADTYEALNRYLFGDRIATGINLIMFIMLFGVTSVMLSGTGALFSEQLHLPFHAGIILTVILCFIVMQKGMDGILWTNSVIVPVMILFSIIISVSMFFSPIEAPLIRTEDFTRHWKWLFSPFTYAAFNLTLSQAVLVPLSREAEDDTVIKWGGFIGGLGLTFILLNSHFALYLVPQSIHHEIPVAEIISKLGAIVHFLFLIVVYGEIFTTLIGNLFGLLEPAKQYIKLSSNVILCLLMGGGYLISLFGYSSLLHYLYPLFGLIGLLYLGITAFKKGI</sequence>
<evidence type="ECO:0000313" key="2">
    <source>
        <dbReference type="EMBL" id="MDN4073862.1"/>
    </source>
</evidence>
<comment type="caution">
    <text evidence="2">The sequence shown here is derived from an EMBL/GenBank/DDBJ whole genome shotgun (WGS) entry which is preliminary data.</text>
</comment>
<reference evidence="2" key="1">
    <citation type="submission" date="2023-06" db="EMBL/GenBank/DDBJ databases">
        <title>Draft Genome Sequences of Representative Paenibacillus Polymyxa, Bacillus cereus, Fictibacillus sp., and Brevibacillus agri Strains Isolated from Amazonian Dark Earth.</title>
        <authorList>
            <person name="Pellegrinetti T.A."/>
            <person name="Cunha I.C.M."/>
            <person name="Chaves M.G."/>
            <person name="Freitas A.S."/>
            <person name="Silva A.V.R."/>
            <person name="Tsai S.M."/>
            <person name="Mendes L.W."/>
        </authorList>
    </citation>
    <scope>NUCLEOTIDE SEQUENCE</scope>
    <source>
        <strain evidence="2">CENA-BCM004</strain>
    </source>
</reference>
<feature type="transmembrane region" description="Helical" evidence="1">
    <location>
        <begin position="218"/>
        <end position="241"/>
    </location>
</feature>
<feature type="transmembrane region" description="Helical" evidence="1">
    <location>
        <begin position="87"/>
        <end position="111"/>
    </location>
</feature>
<keyword evidence="1" id="KW-1133">Transmembrane helix</keyword>
<feature type="transmembrane region" description="Helical" evidence="1">
    <location>
        <begin position="322"/>
        <end position="340"/>
    </location>
</feature>
<feature type="transmembrane region" description="Helical" evidence="1">
    <location>
        <begin position="298"/>
        <end position="316"/>
    </location>
</feature>
<feature type="transmembrane region" description="Helical" evidence="1">
    <location>
        <begin position="261"/>
        <end position="286"/>
    </location>
</feature>
<feature type="transmembrane region" description="Helical" evidence="1">
    <location>
        <begin position="185"/>
        <end position="206"/>
    </location>
</feature>
<feature type="transmembrane region" description="Helical" evidence="1">
    <location>
        <begin position="9"/>
        <end position="28"/>
    </location>
</feature>
<organism evidence="2 3">
    <name type="scientific">Fictibacillus terranigra</name>
    <dbReference type="NCBI Taxonomy" id="3058424"/>
    <lineage>
        <taxon>Bacteria</taxon>
        <taxon>Bacillati</taxon>
        <taxon>Bacillota</taxon>
        <taxon>Bacilli</taxon>
        <taxon>Bacillales</taxon>
        <taxon>Fictibacillaceae</taxon>
        <taxon>Fictibacillus</taxon>
    </lineage>
</organism>
<feature type="transmembrane region" description="Helical" evidence="1">
    <location>
        <begin position="117"/>
        <end position="134"/>
    </location>
</feature>
<evidence type="ECO:0008006" key="4">
    <source>
        <dbReference type="Google" id="ProtNLM"/>
    </source>
</evidence>
<evidence type="ECO:0000313" key="3">
    <source>
        <dbReference type="Proteomes" id="UP001168694"/>
    </source>
</evidence>
<gene>
    <name evidence="2" type="ORF">QYF49_12690</name>
</gene>
<dbReference type="RefSeq" id="WP_290399954.1">
    <property type="nucleotide sequence ID" value="NZ_JAUHLN010000002.1"/>
</dbReference>
<proteinExistence type="predicted"/>
<keyword evidence="1" id="KW-0472">Membrane</keyword>
<dbReference type="PANTHER" id="PTHR37814">
    <property type="entry name" value="CONSERVED MEMBRANE PROTEIN"/>
    <property type="match status" value="1"/>
</dbReference>
<feature type="transmembrane region" description="Helical" evidence="1">
    <location>
        <begin position="34"/>
        <end position="56"/>
    </location>
</feature>
<name>A0ABT8E7G9_9BACL</name>
<feature type="transmembrane region" description="Helical" evidence="1">
    <location>
        <begin position="141"/>
        <end position="165"/>
    </location>
</feature>
<dbReference type="InterPro" id="IPR038728">
    <property type="entry name" value="YkvI-like"/>
</dbReference>
<evidence type="ECO:0000256" key="1">
    <source>
        <dbReference type="SAM" id="Phobius"/>
    </source>
</evidence>
<accession>A0ABT8E7G9</accession>
<dbReference type="EMBL" id="JAUHLN010000002">
    <property type="protein sequence ID" value="MDN4073862.1"/>
    <property type="molecule type" value="Genomic_DNA"/>
</dbReference>
<dbReference type="PANTHER" id="PTHR37814:SF1">
    <property type="entry name" value="MEMBRANE PROTEIN"/>
    <property type="match status" value="1"/>
</dbReference>
<dbReference type="Proteomes" id="UP001168694">
    <property type="component" value="Unassembled WGS sequence"/>
</dbReference>
<protein>
    <recommendedName>
        <fullName evidence="4">Membrane protein YkvI</fullName>
    </recommendedName>
</protein>
<keyword evidence="1" id="KW-0812">Transmembrane</keyword>
<keyword evidence="3" id="KW-1185">Reference proteome</keyword>